<keyword evidence="4" id="KW-0812">Transmembrane</keyword>
<comment type="caution">
    <text evidence="5">The sequence shown here is derived from an EMBL/GenBank/DDBJ whole genome shotgun (WGS) entry which is preliminary data.</text>
</comment>
<keyword evidence="2" id="KW-0479">Metal-binding</keyword>
<protein>
    <submittedName>
        <fullName evidence="5">Cytochrome P450</fullName>
    </submittedName>
</protein>
<dbReference type="Pfam" id="PF00067">
    <property type="entry name" value="p450"/>
    <property type="match status" value="1"/>
</dbReference>
<proteinExistence type="inferred from homology"/>
<dbReference type="SUPFAM" id="SSF48264">
    <property type="entry name" value="Cytochrome P450"/>
    <property type="match status" value="1"/>
</dbReference>
<keyword evidence="4" id="KW-1133">Transmembrane helix</keyword>
<keyword evidence="6" id="KW-1185">Reference proteome</keyword>
<organism evidence="5 6">
    <name type="scientific">Nocardia acididurans</name>
    <dbReference type="NCBI Taxonomy" id="2802282"/>
    <lineage>
        <taxon>Bacteria</taxon>
        <taxon>Bacillati</taxon>
        <taxon>Actinomycetota</taxon>
        <taxon>Actinomycetes</taxon>
        <taxon>Mycobacteriales</taxon>
        <taxon>Nocardiaceae</taxon>
        <taxon>Nocardia</taxon>
    </lineage>
</organism>
<accession>A0ABS1LZG2</accession>
<name>A0ABS1LZG2_9NOCA</name>
<keyword evidence="2" id="KW-0503">Monooxygenase</keyword>
<dbReference type="Proteomes" id="UP000602198">
    <property type="component" value="Unassembled WGS sequence"/>
</dbReference>
<evidence type="ECO:0000256" key="1">
    <source>
        <dbReference type="ARBA" id="ARBA00010617"/>
    </source>
</evidence>
<keyword evidence="2" id="KW-0560">Oxidoreductase</keyword>
<evidence type="ECO:0000256" key="3">
    <source>
        <dbReference type="SAM" id="MobiDB-lite"/>
    </source>
</evidence>
<keyword evidence="2" id="KW-0349">Heme</keyword>
<evidence type="ECO:0000256" key="4">
    <source>
        <dbReference type="SAM" id="Phobius"/>
    </source>
</evidence>
<dbReference type="Gene3D" id="1.10.630.10">
    <property type="entry name" value="Cytochrome P450"/>
    <property type="match status" value="1"/>
</dbReference>
<gene>
    <name evidence="5" type="ORF">JK358_05375</name>
</gene>
<evidence type="ECO:0000313" key="5">
    <source>
        <dbReference type="EMBL" id="MBL1073817.1"/>
    </source>
</evidence>
<dbReference type="EMBL" id="JAERRJ010000002">
    <property type="protein sequence ID" value="MBL1073817.1"/>
    <property type="molecule type" value="Genomic_DNA"/>
</dbReference>
<evidence type="ECO:0000256" key="2">
    <source>
        <dbReference type="RuleBase" id="RU000461"/>
    </source>
</evidence>
<evidence type="ECO:0000313" key="6">
    <source>
        <dbReference type="Proteomes" id="UP000602198"/>
    </source>
</evidence>
<dbReference type="InterPro" id="IPR036396">
    <property type="entry name" value="Cyt_P450_sf"/>
</dbReference>
<dbReference type="PANTHER" id="PTHR46696">
    <property type="entry name" value="P450, PUTATIVE (EUROFUNG)-RELATED"/>
    <property type="match status" value="1"/>
</dbReference>
<keyword evidence="2" id="KW-0408">Iron</keyword>
<dbReference type="PANTHER" id="PTHR46696:SF1">
    <property type="entry name" value="CYTOCHROME P450 YJIB-RELATED"/>
    <property type="match status" value="1"/>
</dbReference>
<comment type="similarity">
    <text evidence="1 2">Belongs to the cytochrome P450 family.</text>
</comment>
<dbReference type="PROSITE" id="PS00086">
    <property type="entry name" value="CYTOCHROME_P450"/>
    <property type="match status" value="1"/>
</dbReference>
<dbReference type="CDD" id="cd00302">
    <property type="entry name" value="cytochrome_P450"/>
    <property type="match status" value="1"/>
</dbReference>
<reference evidence="5 6" key="1">
    <citation type="submission" date="2021-01" db="EMBL/GenBank/DDBJ databases">
        <title>WGS of actinomycetes isolated from Thailand.</title>
        <authorList>
            <person name="Thawai C."/>
        </authorList>
    </citation>
    <scope>NUCLEOTIDE SEQUENCE [LARGE SCALE GENOMIC DNA]</scope>
    <source>
        <strain evidence="5 6">LPG 2</strain>
    </source>
</reference>
<keyword evidence="4" id="KW-0472">Membrane</keyword>
<feature type="region of interest" description="Disordered" evidence="3">
    <location>
        <begin position="1"/>
        <end position="21"/>
    </location>
</feature>
<sequence length="435" mass="47445">MGEHVDPVYAPGPRAVPPRSGEIRCRASTHHRRSRSVTVTRTPAVTRRAAEWHELALHACAQPGLAVLLTAAGLAHPLRAIPGLGWVVSDPALARRIHGDSEHFSIVHDGASGHWWAQMLGDFVFEHFEGAKHTAFRGEVNDLFTRPRSEAMVERAVGPMLTALRADLTAGRTVDIAEFARVFTTRIMADLVGLPARPGDAPHLDMFRAVEQLADLGKGNWATTVVPPRNIRRGRALAARISADVPSVYDTAASGTAIGRCRDLGFTLDETRGIAVLLIVAGTITLASTMGRLVALLHDTDSHRRLLSDPTLIPDAIREGLRVTSSMPIVGRGVTADIELAGRRLRAGDRVKIMTWSIANAPGHFDLDRGYIPETRQLWFGGGKHLCPGSALTHVELTRFLDALLASGRPWSVTARRYRVNAFVPLYQRLDIRTV</sequence>
<dbReference type="InterPro" id="IPR017972">
    <property type="entry name" value="Cyt_P450_CS"/>
</dbReference>
<dbReference type="InterPro" id="IPR001128">
    <property type="entry name" value="Cyt_P450"/>
</dbReference>
<feature type="transmembrane region" description="Helical" evidence="4">
    <location>
        <begin position="274"/>
        <end position="297"/>
    </location>
</feature>